<proteinExistence type="predicted"/>
<organism evidence="1 2">
    <name type="scientific">Dreissena polymorpha</name>
    <name type="common">Zebra mussel</name>
    <name type="synonym">Mytilus polymorpha</name>
    <dbReference type="NCBI Taxonomy" id="45954"/>
    <lineage>
        <taxon>Eukaryota</taxon>
        <taxon>Metazoa</taxon>
        <taxon>Spiralia</taxon>
        <taxon>Lophotrochozoa</taxon>
        <taxon>Mollusca</taxon>
        <taxon>Bivalvia</taxon>
        <taxon>Autobranchia</taxon>
        <taxon>Heteroconchia</taxon>
        <taxon>Euheterodonta</taxon>
        <taxon>Imparidentia</taxon>
        <taxon>Neoheterodontei</taxon>
        <taxon>Myida</taxon>
        <taxon>Dreissenoidea</taxon>
        <taxon>Dreissenidae</taxon>
        <taxon>Dreissena</taxon>
    </lineage>
</organism>
<dbReference type="AlphaFoldDB" id="A0A9D4BN92"/>
<accession>A0A9D4BN92</accession>
<reference evidence="1" key="2">
    <citation type="submission" date="2020-11" db="EMBL/GenBank/DDBJ databases">
        <authorList>
            <person name="McCartney M.A."/>
            <person name="Auch B."/>
            <person name="Kono T."/>
            <person name="Mallez S."/>
            <person name="Becker A."/>
            <person name="Gohl D.M."/>
            <person name="Silverstein K.A.T."/>
            <person name="Koren S."/>
            <person name="Bechman K.B."/>
            <person name="Herman A."/>
            <person name="Abrahante J.E."/>
            <person name="Garbe J."/>
        </authorList>
    </citation>
    <scope>NUCLEOTIDE SEQUENCE</scope>
    <source>
        <strain evidence="1">Duluth1</strain>
        <tissue evidence="1">Whole animal</tissue>
    </source>
</reference>
<comment type="caution">
    <text evidence="1">The sequence shown here is derived from an EMBL/GenBank/DDBJ whole genome shotgun (WGS) entry which is preliminary data.</text>
</comment>
<evidence type="ECO:0000313" key="2">
    <source>
        <dbReference type="Proteomes" id="UP000828390"/>
    </source>
</evidence>
<evidence type="ECO:0000313" key="1">
    <source>
        <dbReference type="EMBL" id="KAH3710176.1"/>
    </source>
</evidence>
<dbReference type="Proteomes" id="UP000828390">
    <property type="component" value="Unassembled WGS sequence"/>
</dbReference>
<dbReference type="EMBL" id="JAIWYP010000014">
    <property type="protein sequence ID" value="KAH3710176.1"/>
    <property type="molecule type" value="Genomic_DNA"/>
</dbReference>
<protein>
    <submittedName>
        <fullName evidence="1">Uncharacterized protein</fullName>
    </submittedName>
</protein>
<reference evidence="1" key="1">
    <citation type="journal article" date="2019" name="bioRxiv">
        <title>The Genome of the Zebra Mussel, Dreissena polymorpha: A Resource for Invasive Species Research.</title>
        <authorList>
            <person name="McCartney M.A."/>
            <person name="Auch B."/>
            <person name="Kono T."/>
            <person name="Mallez S."/>
            <person name="Zhang Y."/>
            <person name="Obille A."/>
            <person name="Becker A."/>
            <person name="Abrahante J.E."/>
            <person name="Garbe J."/>
            <person name="Badalamenti J.P."/>
            <person name="Herman A."/>
            <person name="Mangelson H."/>
            <person name="Liachko I."/>
            <person name="Sullivan S."/>
            <person name="Sone E.D."/>
            <person name="Koren S."/>
            <person name="Silverstein K.A.T."/>
            <person name="Beckman K.B."/>
            <person name="Gohl D.M."/>
        </authorList>
    </citation>
    <scope>NUCLEOTIDE SEQUENCE</scope>
    <source>
        <strain evidence="1">Duluth1</strain>
        <tissue evidence="1">Whole animal</tissue>
    </source>
</reference>
<keyword evidence="2" id="KW-1185">Reference proteome</keyword>
<gene>
    <name evidence="1" type="ORF">DPMN_069645</name>
</gene>
<name>A0A9D4BN92_DREPO</name>
<sequence length="63" mass="7195">MEEYLELLRDFEIKKRDVDLKSNTKVAITVPPSLFAVVQDVTKLSLQENLQASEFGETVCDCF</sequence>